<gene>
    <name evidence="1" type="ORF">GGR43_004482</name>
</gene>
<reference evidence="1 2" key="1">
    <citation type="submission" date="2020-08" db="EMBL/GenBank/DDBJ databases">
        <title>Genomic Encyclopedia of Type Strains, Phase IV (KMG-IV): sequencing the most valuable type-strain genomes for metagenomic binning, comparative biology and taxonomic classification.</title>
        <authorList>
            <person name="Goeker M."/>
        </authorList>
    </citation>
    <scope>NUCLEOTIDE SEQUENCE [LARGE SCALE GENOMIC DNA]</scope>
    <source>
        <strain evidence="1 2">DSM 26189</strain>
    </source>
</reference>
<dbReference type="Gene3D" id="1.10.3230.20">
    <property type="entry name" value="P22 tail accessory factor (Gp4)"/>
    <property type="match status" value="1"/>
</dbReference>
<comment type="caution">
    <text evidence="1">The sequence shown here is derived from an EMBL/GenBank/DDBJ whole genome shotgun (WGS) entry which is preliminary data.</text>
</comment>
<dbReference type="InterPro" id="IPR020362">
    <property type="entry name" value="Tail_accessory_Gp4"/>
</dbReference>
<dbReference type="AlphaFoldDB" id="A0A7W6FSG9"/>
<keyword evidence="2" id="KW-1185">Reference proteome</keyword>
<evidence type="ECO:0000313" key="2">
    <source>
        <dbReference type="Proteomes" id="UP000571950"/>
    </source>
</evidence>
<accession>A0A7W6FSG9</accession>
<evidence type="ECO:0000313" key="1">
    <source>
        <dbReference type="EMBL" id="MBB3928737.1"/>
    </source>
</evidence>
<organism evidence="1 2">
    <name type="scientific">Sphingobium jiangsuense</name>
    <dbReference type="NCBI Taxonomy" id="870476"/>
    <lineage>
        <taxon>Bacteria</taxon>
        <taxon>Pseudomonadati</taxon>
        <taxon>Pseudomonadota</taxon>
        <taxon>Alphaproteobacteria</taxon>
        <taxon>Sphingomonadales</taxon>
        <taxon>Sphingomonadaceae</taxon>
        <taxon>Sphingobium</taxon>
    </lineage>
</organism>
<dbReference type="InterPro" id="IPR056928">
    <property type="entry name" value="Gp77-like"/>
</dbReference>
<protein>
    <submittedName>
        <fullName evidence="1">Uncharacterized protein</fullName>
    </submittedName>
</protein>
<dbReference type="InterPro" id="IPR038258">
    <property type="entry name" value="Gp4_sf"/>
</dbReference>
<dbReference type="Proteomes" id="UP000571950">
    <property type="component" value="Unassembled WGS sequence"/>
</dbReference>
<dbReference type="EMBL" id="JACIDT010000033">
    <property type="protein sequence ID" value="MBB3928737.1"/>
    <property type="molecule type" value="Genomic_DNA"/>
</dbReference>
<dbReference type="RefSeq" id="WP_188073951.1">
    <property type="nucleotide sequence ID" value="NZ_BSPS01000092.1"/>
</dbReference>
<dbReference type="Pfam" id="PF11650">
    <property type="entry name" value="P22_Tail-4"/>
    <property type="match status" value="1"/>
</dbReference>
<sequence length="246" mass="26602">MTVSWGAKDPDEVRHYSYSWIGRLNGAEIDSAALELKRGAVVLSSVSNTLTSISCTISGGKPCERVELISRIVTTAGETLEETILLSIEPSAWSQIGPSTATKRQIIEMAYEECSLAGYEFNVTPEELFSGLRKLDALMAEWRATDKDLNYNAPEIFGGGDLEDMSGIPDATISGVAISLAMAIAPAMGKAMGQETRQRLASGMAAIRSICARVRESGWGRSTIAGAGNRHWTHRSPFMPVGRRRC</sequence>
<proteinExistence type="predicted"/>
<dbReference type="Pfam" id="PF23148">
    <property type="entry name" value="Gp77"/>
    <property type="match status" value="1"/>
</dbReference>
<name>A0A7W6FSG9_9SPHN</name>